<dbReference type="AlphaFoldDB" id="A0A420Y8K4"/>
<evidence type="ECO:0000256" key="2">
    <source>
        <dbReference type="ARBA" id="ARBA00022737"/>
    </source>
</evidence>
<evidence type="ECO:0000313" key="5">
    <source>
        <dbReference type="Proteomes" id="UP000275385"/>
    </source>
</evidence>
<dbReference type="SUPFAM" id="SSF50978">
    <property type="entry name" value="WD40 repeat-like"/>
    <property type="match status" value="1"/>
</dbReference>
<feature type="repeat" description="WD" evidence="3">
    <location>
        <begin position="108"/>
        <end position="153"/>
    </location>
</feature>
<accession>A0A420Y8K4</accession>
<gene>
    <name evidence="4" type="ORF">DL546_001923</name>
</gene>
<dbReference type="PROSITE" id="PS50082">
    <property type="entry name" value="WD_REPEATS_2"/>
    <property type="match status" value="1"/>
</dbReference>
<dbReference type="InterPro" id="IPR036322">
    <property type="entry name" value="WD40_repeat_dom_sf"/>
</dbReference>
<proteinExistence type="predicted"/>
<dbReference type="PANTHER" id="PTHR10971">
    <property type="entry name" value="MRNA EXPORT FACTOR AND BUB3"/>
    <property type="match status" value="1"/>
</dbReference>
<dbReference type="EMBL" id="QVQW01000033">
    <property type="protein sequence ID" value="RKU44201.1"/>
    <property type="molecule type" value="Genomic_DNA"/>
</dbReference>
<reference evidence="4 5" key="1">
    <citation type="submission" date="2018-08" db="EMBL/GenBank/DDBJ databases">
        <title>Draft genome of the lignicolous fungus Coniochaeta pulveracea.</title>
        <authorList>
            <person name="Borstlap C.J."/>
            <person name="De Witt R.N."/>
            <person name="Botha A."/>
            <person name="Volschenk H."/>
        </authorList>
    </citation>
    <scope>NUCLEOTIDE SEQUENCE [LARGE SCALE GENOMIC DNA]</scope>
    <source>
        <strain evidence="4 5">CAB683</strain>
    </source>
</reference>
<name>A0A420Y8K4_9PEZI</name>
<organism evidence="4 5">
    <name type="scientific">Coniochaeta pulveracea</name>
    <dbReference type="NCBI Taxonomy" id="177199"/>
    <lineage>
        <taxon>Eukaryota</taxon>
        <taxon>Fungi</taxon>
        <taxon>Dikarya</taxon>
        <taxon>Ascomycota</taxon>
        <taxon>Pezizomycotina</taxon>
        <taxon>Sordariomycetes</taxon>
        <taxon>Sordariomycetidae</taxon>
        <taxon>Coniochaetales</taxon>
        <taxon>Coniochaetaceae</taxon>
        <taxon>Coniochaeta</taxon>
    </lineage>
</organism>
<dbReference type="Proteomes" id="UP000275385">
    <property type="component" value="Unassembled WGS sequence"/>
</dbReference>
<dbReference type="InterPro" id="IPR015943">
    <property type="entry name" value="WD40/YVTN_repeat-like_dom_sf"/>
</dbReference>
<dbReference type="InterPro" id="IPR020472">
    <property type="entry name" value="WD40_PAC1"/>
</dbReference>
<keyword evidence="5" id="KW-1185">Reference proteome</keyword>
<evidence type="ECO:0000256" key="1">
    <source>
        <dbReference type="ARBA" id="ARBA00022574"/>
    </source>
</evidence>
<dbReference type="Pfam" id="PF00400">
    <property type="entry name" value="WD40"/>
    <property type="match status" value="3"/>
</dbReference>
<evidence type="ECO:0000256" key="3">
    <source>
        <dbReference type="PROSITE-ProRule" id="PRU00221"/>
    </source>
</evidence>
<protein>
    <submittedName>
        <fullName evidence="4">Uncharacterized protein</fullName>
    </submittedName>
</protein>
<keyword evidence="1 3" id="KW-0853">WD repeat</keyword>
<evidence type="ECO:0000313" key="4">
    <source>
        <dbReference type="EMBL" id="RKU44201.1"/>
    </source>
</evidence>
<dbReference type="OrthoDB" id="256303at2759"/>
<dbReference type="PRINTS" id="PR00320">
    <property type="entry name" value="GPROTEINBRPT"/>
</dbReference>
<dbReference type="SMART" id="SM00320">
    <property type="entry name" value="WD40"/>
    <property type="match status" value="6"/>
</dbReference>
<dbReference type="InterPro" id="IPR001680">
    <property type="entry name" value="WD40_rpt"/>
</dbReference>
<dbReference type="Gene3D" id="2.130.10.10">
    <property type="entry name" value="YVTN repeat-like/Quinoprotein amine dehydrogenase"/>
    <property type="match status" value="1"/>
</dbReference>
<keyword evidence="2" id="KW-0677">Repeat</keyword>
<dbReference type="STRING" id="177199.A0A420Y8K4"/>
<comment type="caution">
    <text evidence="4">The sequence shown here is derived from an EMBL/GenBank/DDBJ whole genome shotgun (WGS) entry which is preliminary data.</text>
</comment>
<sequence>MSFFNKKPVINTTGSIDKDVALPTDGCDTISSLRWSPASDHLAAASWDGKARIYQVAKDGNGQGIAMLNAEGPLFSCDWSKDGTMVTAAGADKKIHVLQAASGQTTSFAAHDAPIRDVRFVDIPSAGAPIIASGSWDKTVRYWDIRNSGQPVATVQLPERVYAMDTSGPLLVISTADGQCSLINLHNNPAALLRTDKNKLKHQTRSLSVAPSGKYWATGSIEGRASVQAVDPAESAKVDFTWRCHRDPADAKKVVKVWACNAVAYNPKRESCVATAGSDGTFVFWDVEQHTKLKAFPTVGGAITDCAFDRTGSMFAYAVGYDWSMGYQHNTPNYPTKLMIHPTPEDEIYRAK</sequence>